<reference evidence="1 2" key="1">
    <citation type="submission" date="2018-06" db="EMBL/GenBank/DDBJ databases">
        <title>Comparative genomics reveals the genomic features of Rhizophagus irregularis, R. cerebriforme, R. diaphanum and Gigaspora rosea, and their symbiotic lifestyle signature.</title>
        <authorList>
            <person name="Morin E."/>
            <person name="San Clemente H."/>
            <person name="Chen E.C.H."/>
            <person name="De La Providencia I."/>
            <person name="Hainaut M."/>
            <person name="Kuo A."/>
            <person name="Kohler A."/>
            <person name="Murat C."/>
            <person name="Tang N."/>
            <person name="Roy S."/>
            <person name="Loubradou J."/>
            <person name="Henrissat B."/>
            <person name="Grigoriev I.V."/>
            <person name="Corradi N."/>
            <person name="Roux C."/>
            <person name="Martin F.M."/>
        </authorList>
    </citation>
    <scope>NUCLEOTIDE SEQUENCE [LARGE SCALE GENOMIC DNA]</scope>
    <source>
        <strain evidence="1 2">DAOM 227022</strain>
    </source>
</reference>
<dbReference type="AlphaFoldDB" id="A0A397T1A6"/>
<organism evidence="1 2">
    <name type="scientific">Glomus cerebriforme</name>
    <dbReference type="NCBI Taxonomy" id="658196"/>
    <lineage>
        <taxon>Eukaryota</taxon>
        <taxon>Fungi</taxon>
        <taxon>Fungi incertae sedis</taxon>
        <taxon>Mucoromycota</taxon>
        <taxon>Glomeromycotina</taxon>
        <taxon>Glomeromycetes</taxon>
        <taxon>Glomerales</taxon>
        <taxon>Glomeraceae</taxon>
        <taxon>Glomus</taxon>
    </lineage>
</organism>
<dbReference type="OrthoDB" id="2429640at2759"/>
<dbReference type="STRING" id="658196.A0A397T1A6"/>
<proteinExistence type="predicted"/>
<protein>
    <submittedName>
        <fullName evidence="1">Uncharacterized protein</fullName>
    </submittedName>
</protein>
<dbReference type="Proteomes" id="UP000265703">
    <property type="component" value="Unassembled WGS sequence"/>
</dbReference>
<keyword evidence="2" id="KW-1185">Reference proteome</keyword>
<comment type="caution">
    <text evidence="1">The sequence shown here is derived from an EMBL/GenBank/DDBJ whole genome shotgun (WGS) entry which is preliminary data.</text>
</comment>
<accession>A0A397T1A6</accession>
<sequence length="108" mass="12339">MFPIAYYGINILTTHNLNTLIFNLTAKLECIGIHTYGSICDSAGENRMHIKSFDWYASIWSSENIVEVNFDKTKKSFYVAEIVDANSERSKFIVRQLDCNSSEMVTVD</sequence>
<dbReference type="EMBL" id="QKYT01000202">
    <property type="protein sequence ID" value="RIA89857.1"/>
    <property type="molecule type" value="Genomic_DNA"/>
</dbReference>
<gene>
    <name evidence="1" type="ORF">C1645_824182</name>
</gene>
<name>A0A397T1A6_9GLOM</name>
<evidence type="ECO:0000313" key="1">
    <source>
        <dbReference type="EMBL" id="RIA89857.1"/>
    </source>
</evidence>
<evidence type="ECO:0000313" key="2">
    <source>
        <dbReference type="Proteomes" id="UP000265703"/>
    </source>
</evidence>